<comment type="caution">
    <text evidence="8">The sequence shown here is derived from an EMBL/GenBank/DDBJ whole genome shotgun (WGS) entry which is preliminary data.</text>
</comment>
<dbReference type="Gene3D" id="3.40.50.720">
    <property type="entry name" value="NAD(P)-binding Rossmann-like Domain"/>
    <property type="match status" value="1"/>
</dbReference>
<dbReference type="CDD" id="cd05254">
    <property type="entry name" value="dTDP_HR_like_SDR_e"/>
    <property type="match status" value="1"/>
</dbReference>
<comment type="similarity">
    <text evidence="2 6">Belongs to the dTDP-4-dehydrorhamnose reductase family.</text>
</comment>
<dbReference type="Gene3D" id="3.90.25.10">
    <property type="entry name" value="UDP-galactose 4-epimerase, domain 1"/>
    <property type="match status" value="1"/>
</dbReference>
<sequence length="303" mass="32166">MTARKRLLVTGREGQVVRSLLERTALHNDIDILVAGRPEFDLSAPASLATVIKSARPDLIVSAAAYTAVDQAEAEEELARIINAQAAGVIAEAAQALQIPVIHLSTDYVFDGSKMSAYVETDPVAPVSAYGRTKLAGEESVAAATDNHVILRTAWVHSPFGKNFLKTMLRLGESRDSVNVVADQFGTPTSALDIADAVIAIARNLLASGSPELRGVFHLTNSGRASWADFAEEIFRISADLGGPVAAVGRIPASEYPTPARRPANSQLDCTKLAAVHGVRMPDWAHSTKTVVTRVVQPLAASI</sequence>
<dbReference type="InterPro" id="IPR005913">
    <property type="entry name" value="dTDP_dehydrorham_reduct"/>
</dbReference>
<name>A0ABS7HB39_9HYPH</name>
<dbReference type="Proteomes" id="UP000757604">
    <property type="component" value="Unassembled WGS sequence"/>
</dbReference>
<dbReference type="InterPro" id="IPR036291">
    <property type="entry name" value="NAD(P)-bd_dom_sf"/>
</dbReference>
<comment type="cofactor">
    <cofactor evidence="6">
        <name>Mg(2+)</name>
        <dbReference type="ChEBI" id="CHEBI:18420"/>
    </cofactor>
    <text evidence="6">Binds 1 Mg(2+) ion per monomer.</text>
</comment>
<dbReference type="SUPFAM" id="SSF51735">
    <property type="entry name" value="NAD(P)-binding Rossmann-fold domains"/>
    <property type="match status" value="1"/>
</dbReference>
<dbReference type="EC" id="1.1.1.133" evidence="3 6"/>
<comment type="catalytic activity">
    <reaction evidence="5 6">
        <text>dTDP-beta-L-rhamnose + NADP(+) = dTDP-4-dehydro-beta-L-rhamnose + NADPH + H(+)</text>
        <dbReference type="Rhea" id="RHEA:21796"/>
        <dbReference type="ChEBI" id="CHEBI:15378"/>
        <dbReference type="ChEBI" id="CHEBI:57510"/>
        <dbReference type="ChEBI" id="CHEBI:57783"/>
        <dbReference type="ChEBI" id="CHEBI:58349"/>
        <dbReference type="ChEBI" id="CHEBI:62830"/>
        <dbReference type="EC" id="1.1.1.133"/>
    </reaction>
</comment>
<evidence type="ECO:0000313" key="9">
    <source>
        <dbReference type="Proteomes" id="UP000757604"/>
    </source>
</evidence>
<keyword evidence="6" id="KW-0521">NADP</keyword>
<reference evidence="8 9" key="1">
    <citation type="journal article" date="2021" name="MBio">
        <title>Poor Competitiveness of Bradyrhizobium in Pigeon Pea Root Colonization in Indian Soils.</title>
        <authorList>
            <person name="Chalasani D."/>
            <person name="Basu A."/>
            <person name="Pullabhotla S.V.S.R.N."/>
            <person name="Jorrin B."/>
            <person name="Neal A.L."/>
            <person name="Poole P.S."/>
            <person name="Podile A.R."/>
            <person name="Tkacz A."/>
        </authorList>
    </citation>
    <scope>NUCLEOTIDE SEQUENCE [LARGE SCALE GENOMIC DNA]</scope>
    <source>
        <strain evidence="8 9">HU44</strain>
    </source>
</reference>
<evidence type="ECO:0000256" key="1">
    <source>
        <dbReference type="ARBA" id="ARBA00004781"/>
    </source>
</evidence>
<dbReference type="PANTHER" id="PTHR10491:SF4">
    <property type="entry name" value="METHIONINE ADENOSYLTRANSFERASE 2 SUBUNIT BETA"/>
    <property type="match status" value="1"/>
</dbReference>
<dbReference type="GO" id="GO:0008831">
    <property type="term" value="F:dTDP-4-dehydrorhamnose reductase activity"/>
    <property type="evidence" value="ECO:0007669"/>
    <property type="project" value="UniProtKB-EC"/>
</dbReference>
<evidence type="ECO:0000313" key="8">
    <source>
        <dbReference type="EMBL" id="MBW9064482.1"/>
    </source>
</evidence>
<feature type="domain" description="RmlD-like substrate binding" evidence="7">
    <location>
        <begin position="6"/>
        <end position="295"/>
    </location>
</feature>
<evidence type="ECO:0000256" key="2">
    <source>
        <dbReference type="ARBA" id="ARBA00010944"/>
    </source>
</evidence>
<evidence type="ECO:0000256" key="4">
    <source>
        <dbReference type="ARBA" id="ARBA00017099"/>
    </source>
</evidence>
<accession>A0ABS7HB39</accession>
<evidence type="ECO:0000259" key="7">
    <source>
        <dbReference type="Pfam" id="PF04321"/>
    </source>
</evidence>
<evidence type="ECO:0000256" key="5">
    <source>
        <dbReference type="ARBA" id="ARBA00048200"/>
    </source>
</evidence>
<dbReference type="InterPro" id="IPR029903">
    <property type="entry name" value="RmlD-like-bd"/>
</dbReference>
<evidence type="ECO:0000256" key="3">
    <source>
        <dbReference type="ARBA" id="ARBA00012929"/>
    </source>
</evidence>
<comment type="pathway">
    <text evidence="1 6">Carbohydrate biosynthesis; dTDP-L-rhamnose biosynthesis.</text>
</comment>
<gene>
    <name evidence="8" type="primary">rfbD</name>
    <name evidence="8" type="ORF">JNB71_14230</name>
</gene>
<organism evidence="8 9">
    <name type="scientific">Rhizobium herbae</name>
    <dbReference type="NCBI Taxonomy" id="508661"/>
    <lineage>
        <taxon>Bacteria</taxon>
        <taxon>Pseudomonadati</taxon>
        <taxon>Pseudomonadota</taxon>
        <taxon>Alphaproteobacteria</taxon>
        <taxon>Hyphomicrobiales</taxon>
        <taxon>Rhizobiaceae</taxon>
        <taxon>Rhizobium/Agrobacterium group</taxon>
        <taxon>Rhizobium</taxon>
    </lineage>
</organism>
<keyword evidence="6 8" id="KW-0560">Oxidoreductase</keyword>
<dbReference type="Pfam" id="PF04321">
    <property type="entry name" value="RmlD_sub_bind"/>
    <property type="match status" value="1"/>
</dbReference>
<keyword evidence="9" id="KW-1185">Reference proteome</keyword>
<dbReference type="NCBIfam" id="TIGR01214">
    <property type="entry name" value="rmlD"/>
    <property type="match status" value="1"/>
</dbReference>
<proteinExistence type="inferred from homology"/>
<dbReference type="PANTHER" id="PTHR10491">
    <property type="entry name" value="DTDP-4-DEHYDRORHAMNOSE REDUCTASE"/>
    <property type="match status" value="1"/>
</dbReference>
<dbReference type="RefSeq" id="WP_220372466.1">
    <property type="nucleotide sequence ID" value="NZ_JAEUAO010000003.1"/>
</dbReference>
<dbReference type="EMBL" id="JAEUAO010000003">
    <property type="protein sequence ID" value="MBW9064482.1"/>
    <property type="molecule type" value="Genomic_DNA"/>
</dbReference>
<evidence type="ECO:0000256" key="6">
    <source>
        <dbReference type="RuleBase" id="RU364082"/>
    </source>
</evidence>
<protein>
    <recommendedName>
        <fullName evidence="4 6">dTDP-4-dehydrorhamnose reductase</fullName>
        <ecNumber evidence="3 6">1.1.1.133</ecNumber>
    </recommendedName>
</protein>
<comment type="function">
    <text evidence="6">Catalyzes the reduction of dTDP-6-deoxy-L-lyxo-4-hexulose to yield dTDP-L-rhamnose.</text>
</comment>